<evidence type="ECO:0000256" key="2">
    <source>
        <dbReference type="ARBA" id="ARBA00006374"/>
    </source>
</evidence>
<protein>
    <recommendedName>
        <fullName evidence="8">Ribosomal RNA processing protein 1 homolog</fullName>
    </recommendedName>
</protein>
<feature type="compositionally biased region" description="Polar residues" evidence="5">
    <location>
        <begin position="690"/>
        <end position="712"/>
    </location>
</feature>
<dbReference type="EMBL" id="LR824033">
    <property type="protein sequence ID" value="CAH0602048.1"/>
    <property type="molecule type" value="Genomic_DNA"/>
</dbReference>
<feature type="region of interest" description="Disordered" evidence="5">
    <location>
        <begin position="689"/>
        <end position="729"/>
    </location>
</feature>
<evidence type="ECO:0008006" key="8">
    <source>
        <dbReference type="Google" id="ProtNLM"/>
    </source>
</evidence>
<evidence type="ECO:0000256" key="5">
    <source>
        <dbReference type="SAM" id="MobiDB-lite"/>
    </source>
</evidence>
<dbReference type="InterPro" id="IPR010301">
    <property type="entry name" value="RRP1"/>
</dbReference>
<feature type="compositionally biased region" description="Polar residues" evidence="5">
    <location>
        <begin position="615"/>
        <end position="627"/>
    </location>
</feature>
<feature type="compositionally biased region" description="Polar residues" evidence="5">
    <location>
        <begin position="575"/>
        <end position="592"/>
    </location>
</feature>
<dbReference type="Proteomes" id="UP001154114">
    <property type="component" value="Chromosome 30"/>
</dbReference>
<accession>A0A9P0FXS2</accession>
<feature type="compositionally biased region" description="Polar residues" evidence="5">
    <location>
        <begin position="513"/>
        <end position="525"/>
    </location>
</feature>
<reference evidence="6" key="1">
    <citation type="submission" date="2021-12" db="EMBL/GenBank/DDBJ databases">
        <authorList>
            <person name="King R."/>
        </authorList>
    </citation>
    <scope>NUCLEOTIDE SEQUENCE</scope>
</reference>
<dbReference type="Pfam" id="PF05997">
    <property type="entry name" value="Nop52"/>
    <property type="match status" value="1"/>
</dbReference>
<evidence type="ECO:0000313" key="6">
    <source>
        <dbReference type="EMBL" id="CAH0602048.1"/>
    </source>
</evidence>
<feature type="compositionally biased region" description="Basic and acidic residues" evidence="5">
    <location>
        <begin position="444"/>
        <end position="455"/>
    </location>
</feature>
<proteinExistence type="inferred from homology"/>
<evidence type="ECO:0000256" key="1">
    <source>
        <dbReference type="ARBA" id="ARBA00004123"/>
    </source>
</evidence>
<gene>
    <name evidence="6" type="ORF">CINC_LOCUS9899</name>
</gene>
<dbReference type="PANTHER" id="PTHR13026">
    <property type="entry name" value="NNP-1 PROTEIN NOVEL NUCLEAR PROTEIN 1 NOP52"/>
    <property type="match status" value="1"/>
</dbReference>
<dbReference type="GO" id="GO:0030688">
    <property type="term" value="C:preribosome, small subunit precursor"/>
    <property type="evidence" value="ECO:0007669"/>
    <property type="project" value="InterPro"/>
</dbReference>
<dbReference type="GO" id="GO:0006364">
    <property type="term" value="P:rRNA processing"/>
    <property type="evidence" value="ECO:0007669"/>
    <property type="project" value="UniProtKB-KW"/>
</dbReference>
<keyword evidence="7" id="KW-1185">Reference proteome</keyword>
<comment type="similarity">
    <text evidence="2">Belongs to the RRP1 family.</text>
</comment>
<evidence type="ECO:0000256" key="3">
    <source>
        <dbReference type="ARBA" id="ARBA00022552"/>
    </source>
</evidence>
<organism evidence="6 7">
    <name type="scientific">Chrysodeixis includens</name>
    <name type="common">Soybean looper</name>
    <name type="synonym">Pseudoplusia includens</name>
    <dbReference type="NCBI Taxonomy" id="689277"/>
    <lineage>
        <taxon>Eukaryota</taxon>
        <taxon>Metazoa</taxon>
        <taxon>Ecdysozoa</taxon>
        <taxon>Arthropoda</taxon>
        <taxon>Hexapoda</taxon>
        <taxon>Insecta</taxon>
        <taxon>Pterygota</taxon>
        <taxon>Neoptera</taxon>
        <taxon>Endopterygota</taxon>
        <taxon>Lepidoptera</taxon>
        <taxon>Glossata</taxon>
        <taxon>Ditrysia</taxon>
        <taxon>Noctuoidea</taxon>
        <taxon>Noctuidae</taxon>
        <taxon>Plusiinae</taxon>
        <taxon>Chrysodeixis</taxon>
    </lineage>
</organism>
<feature type="compositionally biased region" description="Acidic residues" evidence="5">
    <location>
        <begin position="288"/>
        <end position="307"/>
    </location>
</feature>
<dbReference type="GO" id="GO:0005634">
    <property type="term" value="C:nucleus"/>
    <property type="evidence" value="ECO:0007669"/>
    <property type="project" value="UniProtKB-SubCell"/>
</dbReference>
<feature type="region of interest" description="Disordered" evidence="5">
    <location>
        <begin position="288"/>
        <end position="318"/>
    </location>
</feature>
<dbReference type="OrthoDB" id="2019504at2759"/>
<dbReference type="AlphaFoldDB" id="A0A9P0FXS2"/>
<feature type="compositionally biased region" description="Basic and acidic residues" evidence="5">
    <location>
        <begin position="593"/>
        <end position="611"/>
    </location>
</feature>
<keyword evidence="4" id="KW-0539">Nucleus</keyword>
<feature type="region of interest" description="Disordered" evidence="5">
    <location>
        <begin position="444"/>
        <end position="640"/>
    </location>
</feature>
<feature type="compositionally biased region" description="Polar residues" evidence="5">
    <location>
        <begin position="540"/>
        <end position="555"/>
    </location>
</feature>
<evidence type="ECO:0000256" key="4">
    <source>
        <dbReference type="ARBA" id="ARBA00023242"/>
    </source>
</evidence>
<feature type="region of interest" description="Disordered" evidence="5">
    <location>
        <begin position="1"/>
        <end position="22"/>
    </location>
</feature>
<dbReference type="PANTHER" id="PTHR13026:SF0">
    <property type="entry name" value="RIBOSOMAL RNA PROCESSING 1B"/>
    <property type="match status" value="1"/>
</dbReference>
<evidence type="ECO:0000313" key="7">
    <source>
        <dbReference type="Proteomes" id="UP001154114"/>
    </source>
</evidence>
<sequence>MKIPEKKKEKKDKTKKKQNIKPKKEHVLIVAQEFKLARLLSGNEKKTRDRVLKTLKKWLSNCFEKGYEFKENDFIRVWKGLFYAMWMSDKPLIQEELCENIAGVLDLFPPEQLRHALLMFHSGLRVLASEWYGLDHHRTDKFLMLVRRYLRASLRCLSRCEWSLDSCQLYADTLADSNVGLFALKTPNYARNATSMLLHVMDCYLEEIAGQYVSGGAIPAPSLASLLRPLVTYMCSGSVPTLCAAARRVMTSLLRQSELGIQYAMATQAWQKMGCPAGGPEALELVESDDEDAEQNGVDETDDEEDSPSVALDPRAGRVDVELPPLPVPAVELAALIRELLPTAASGRHKRLRICLDRFEQLSRNSYPLRVQHTEEEEDPSPPAKVRHRRAAAALQALEKTLVANSDELALRGLSRKHRKRLLAKSRAGASIVEETLTVKEKLSTKANGDWHVEPTEPVPKKQKPTPSKNEKKRKNITTDTGDSKRRKQDKHTTQESNKVGDKLDDKKVVVNGQIQKKQLQNGVSKKNKNKIQNKLGAQEQKSVNNVNEKQNSVSKKIVTPKLINNKTEKDKSSPKNSIQSSPKNSILSSPKSDLKTSPKDLKTNPKDIKWTPKKSINTSPKNNLKSSPKDLKISPKKQPTVLVNKVKTFQKQPNKIDSSDKNHFDTPKKVKFVLKNNSMQQPFDYYKSVRQSPNIPFDSTKQPSKTNLKPSTPSPINPFFKKKLKLRK</sequence>
<feature type="compositionally biased region" description="Basic and acidic residues" evidence="5">
    <location>
        <begin position="491"/>
        <end position="509"/>
    </location>
</feature>
<name>A0A9P0FXS2_CHRIL</name>
<comment type="subcellular location">
    <subcellularLocation>
        <location evidence="1">Nucleus</location>
    </subcellularLocation>
</comment>
<keyword evidence="3" id="KW-0698">rRNA processing</keyword>
<feature type="compositionally biased region" description="Basic residues" evidence="5">
    <location>
        <begin position="8"/>
        <end position="22"/>
    </location>
</feature>